<dbReference type="InterPro" id="IPR007627">
    <property type="entry name" value="RNA_pol_sigma70_r2"/>
</dbReference>
<keyword evidence="8" id="KW-1185">Reference proteome</keyword>
<evidence type="ECO:0000256" key="2">
    <source>
        <dbReference type="ARBA" id="ARBA00023015"/>
    </source>
</evidence>
<dbReference type="PANTHER" id="PTHR43133">
    <property type="entry name" value="RNA POLYMERASE ECF-TYPE SIGMA FACTO"/>
    <property type="match status" value="1"/>
</dbReference>
<keyword evidence="3" id="KW-0731">Sigma factor</keyword>
<protein>
    <submittedName>
        <fullName evidence="7">Sigma-70 family RNA polymerase sigma factor</fullName>
    </submittedName>
</protein>
<evidence type="ECO:0000256" key="3">
    <source>
        <dbReference type="ARBA" id="ARBA00023082"/>
    </source>
</evidence>
<evidence type="ECO:0000313" key="7">
    <source>
        <dbReference type="EMBL" id="MBO1320385.1"/>
    </source>
</evidence>
<dbReference type="InterPro" id="IPR013249">
    <property type="entry name" value="RNA_pol_sigma70_r4_t2"/>
</dbReference>
<reference evidence="7" key="1">
    <citation type="submission" date="2021-03" db="EMBL/GenBank/DDBJ databases">
        <authorList>
            <person name="Wang G."/>
        </authorList>
    </citation>
    <scope>NUCLEOTIDE SEQUENCE</scope>
    <source>
        <strain evidence="7">KCTC 12899</strain>
    </source>
</reference>
<evidence type="ECO:0000313" key="8">
    <source>
        <dbReference type="Proteomes" id="UP000664417"/>
    </source>
</evidence>
<accession>A0A8J7Q9I0</accession>
<proteinExistence type="inferred from homology"/>
<sequence length="204" mass="23488">MQEFYDAILPLSDRLYRYAYRLTSNDKDAEDLVQDTLLRAYNKFEQYQSGTSPLAWMLVILRSIFINKYRKKKREGHQVSFEDMAAGVDRLLVEDTRDLPENPEDFLFRNVLDGELRDALANLPKHYLEVILLVDMEDLSYRDAAEVLQIPPGTVMSRLHRARKTLQGELQELARKKGIIKGKVANLVPPRKDQKSVGGAQYGS</sequence>
<comment type="similarity">
    <text evidence="1">Belongs to the sigma-70 factor family. ECF subfamily.</text>
</comment>
<dbReference type="NCBIfam" id="TIGR02937">
    <property type="entry name" value="sigma70-ECF"/>
    <property type="match status" value="1"/>
</dbReference>
<evidence type="ECO:0000256" key="4">
    <source>
        <dbReference type="ARBA" id="ARBA00023163"/>
    </source>
</evidence>
<dbReference type="Pfam" id="PF04542">
    <property type="entry name" value="Sigma70_r2"/>
    <property type="match status" value="1"/>
</dbReference>
<dbReference type="Gene3D" id="1.10.10.10">
    <property type="entry name" value="Winged helix-like DNA-binding domain superfamily/Winged helix DNA-binding domain"/>
    <property type="match status" value="1"/>
</dbReference>
<dbReference type="Gene3D" id="1.10.1740.10">
    <property type="match status" value="1"/>
</dbReference>
<feature type="domain" description="RNA polymerase sigma-70 region 2" evidence="5">
    <location>
        <begin position="12"/>
        <end position="74"/>
    </location>
</feature>
<dbReference type="InterPro" id="IPR013324">
    <property type="entry name" value="RNA_pol_sigma_r3/r4-like"/>
</dbReference>
<keyword evidence="4" id="KW-0804">Transcription</keyword>
<feature type="domain" description="RNA polymerase sigma factor 70 region 4 type 2" evidence="6">
    <location>
        <begin position="115"/>
        <end position="166"/>
    </location>
</feature>
<organism evidence="7 8">
    <name type="scientific">Acanthopleuribacter pedis</name>
    <dbReference type="NCBI Taxonomy" id="442870"/>
    <lineage>
        <taxon>Bacteria</taxon>
        <taxon>Pseudomonadati</taxon>
        <taxon>Acidobacteriota</taxon>
        <taxon>Holophagae</taxon>
        <taxon>Acanthopleuribacterales</taxon>
        <taxon>Acanthopleuribacteraceae</taxon>
        <taxon>Acanthopleuribacter</taxon>
    </lineage>
</organism>
<dbReference type="Pfam" id="PF08281">
    <property type="entry name" value="Sigma70_r4_2"/>
    <property type="match status" value="1"/>
</dbReference>
<dbReference type="EMBL" id="JAFREP010000017">
    <property type="protein sequence ID" value="MBO1320385.1"/>
    <property type="molecule type" value="Genomic_DNA"/>
</dbReference>
<keyword evidence="2" id="KW-0805">Transcription regulation</keyword>
<dbReference type="RefSeq" id="WP_207860339.1">
    <property type="nucleotide sequence ID" value="NZ_JAFREP010000017.1"/>
</dbReference>
<dbReference type="CDD" id="cd06171">
    <property type="entry name" value="Sigma70_r4"/>
    <property type="match status" value="1"/>
</dbReference>
<dbReference type="InterPro" id="IPR013325">
    <property type="entry name" value="RNA_pol_sigma_r2"/>
</dbReference>
<dbReference type="PANTHER" id="PTHR43133:SF25">
    <property type="entry name" value="RNA POLYMERASE SIGMA FACTOR RFAY-RELATED"/>
    <property type="match status" value="1"/>
</dbReference>
<dbReference type="InterPro" id="IPR014284">
    <property type="entry name" value="RNA_pol_sigma-70_dom"/>
</dbReference>
<dbReference type="AlphaFoldDB" id="A0A8J7Q9I0"/>
<dbReference type="GO" id="GO:0016987">
    <property type="term" value="F:sigma factor activity"/>
    <property type="evidence" value="ECO:0007669"/>
    <property type="project" value="UniProtKB-KW"/>
</dbReference>
<dbReference type="InterPro" id="IPR036388">
    <property type="entry name" value="WH-like_DNA-bd_sf"/>
</dbReference>
<evidence type="ECO:0000256" key="1">
    <source>
        <dbReference type="ARBA" id="ARBA00010641"/>
    </source>
</evidence>
<gene>
    <name evidence="7" type="ORF">J3U88_18060</name>
</gene>
<evidence type="ECO:0000259" key="5">
    <source>
        <dbReference type="Pfam" id="PF04542"/>
    </source>
</evidence>
<dbReference type="SUPFAM" id="SSF88946">
    <property type="entry name" value="Sigma2 domain of RNA polymerase sigma factors"/>
    <property type="match status" value="1"/>
</dbReference>
<dbReference type="Proteomes" id="UP000664417">
    <property type="component" value="Unassembled WGS sequence"/>
</dbReference>
<evidence type="ECO:0000259" key="6">
    <source>
        <dbReference type="Pfam" id="PF08281"/>
    </source>
</evidence>
<dbReference type="SUPFAM" id="SSF88659">
    <property type="entry name" value="Sigma3 and sigma4 domains of RNA polymerase sigma factors"/>
    <property type="match status" value="1"/>
</dbReference>
<name>A0A8J7Q9I0_9BACT</name>
<dbReference type="GO" id="GO:0006352">
    <property type="term" value="P:DNA-templated transcription initiation"/>
    <property type="evidence" value="ECO:0007669"/>
    <property type="project" value="InterPro"/>
</dbReference>
<dbReference type="GO" id="GO:0003677">
    <property type="term" value="F:DNA binding"/>
    <property type="evidence" value="ECO:0007669"/>
    <property type="project" value="InterPro"/>
</dbReference>
<comment type="caution">
    <text evidence="7">The sequence shown here is derived from an EMBL/GenBank/DDBJ whole genome shotgun (WGS) entry which is preliminary data.</text>
</comment>
<dbReference type="InterPro" id="IPR039425">
    <property type="entry name" value="RNA_pol_sigma-70-like"/>
</dbReference>